<dbReference type="Pfam" id="PF01636">
    <property type="entry name" value="APH"/>
    <property type="match status" value="1"/>
</dbReference>
<feature type="domain" description="Aminoglycoside phosphotransferase" evidence="2">
    <location>
        <begin position="47"/>
        <end position="285"/>
    </location>
</feature>
<dbReference type="Gene3D" id="3.30.200.20">
    <property type="entry name" value="Phosphorylase Kinase, domain 1"/>
    <property type="match status" value="1"/>
</dbReference>
<evidence type="ECO:0000313" key="3">
    <source>
        <dbReference type="EMBL" id="XBV87576.1"/>
    </source>
</evidence>
<dbReference type="PANTHER" id="PTHR21064">
    <property type="entry name" value="AMINOGLYCOSIDE PHOSPHOTRANSFERASE DOMAIN-CONTAINING PROTEIN-RELATED"/>
    <property type="match status" value="1"/>
</dbReference>
<name>A0AAU7UGP2_9DEIO</name>
<evidence type="ECO:0000259" key="2">
    <source>
        <dbReference type="Pfam" id="PF01636"/>
    </source>
</evidence>
<evidence type="ECO:0000256" key="1">
    <source>
        <dbReference type="ARBA" id="ARBA00038240"/>
    </source>
</evidence>
<reference evidence="3" key="1">
    <citation type="submission" date="2024-06" db="EMBL/GenBank/DDBJ databases">
        <title>Draft Genome Sequence of Deinococcus sonorensis Type Strain KR-87, a Biofilm Producing Representative of the Genus Deinococcus.</title>
        <authorList>
            <person name="Boren L.S."/>
            <person name="Grosso R.A."/>
            <person name="Hugenberg-Cox A.N."/>
            <person name="Hill J.T.E."/>
            <person name="Albert C.M."/>
            <person name="Tuohy J.M."/>
        </authorList>
    </citation>
    <scope>NUCLEOTIDE SEQUENCE</scope>
    <source>
        <strain evidence="3">KR-87</strain>
        <plasmid evidence="3">pDson05</plasmid>
    </source>
</reference>
<dbReference type="InterPro" id="IPR002575">
    <property type="entry name" value="Aminoglycoside_PTrfase"/>
</dbReference>
<dbReference type="PANTHER" id="PTHR21064:SF6">
    <property type="entry name" value="AMINOGLYCOSIDE PHOSPHOTRANSFERASE DOMAIN-CONTAINING PROTEIN"/>
    <property type="match status" value="1"/>
</dbReference>
<keyword evidence="3" id="KW-0614">Plasmid</keyword>
<gene>
    <name evidence="3" type="ORF">ABOD76_22270</name>
</gene>
<dbReference type="InterPro" id="IPR011009">
    <property type="entry name" value="Kinase-like_dom_sf"/>
</dbReference>
<dbReference type="RefSeq" id="WP_350245725.1">
    <property type="nucleotide sequence ID" value="NZ_CP158301.1"/>
</dbReference>
<accession>A0AAU7UGP2</accession>
<dbReference type="AlphaFoldDB" id="A0AAU7UGP2"/>
<dbReference type="InterPro" id="IPR050249">
    <property type="entry name" value="Pseudomonas-type_ThrB"/>
</dbReference>
<dbReference type="EMBL" id="CP158301">
    <property type="protein sequence ID" value="XBV87576.1"/>
    <property type="molecule type" value="Genomic_DNA"/>
</dbReference>
<proteinExistence type="inferred from homology"/>
<dbReference type="GO" id="GO:0009088">
    <property type="term" value="P:threonine biosynthetic process"/>
    <property type="evidence" value="ECO:0007669"/>
    <property type="project" value="TreeGrafter"/>
</dbReference>
<sequence length="346" mass="38067">MPDAHQTVATAPLPHLPAAFSVLDPVVLAAHLETHYGLTGPVSCEFLAGGVNDTYLARTTTGPVVYRLYRRHWRTAPEVAWEIALLAHLRRHGVAVSVALPDRTGADQQWVSVAEGSRLGALFSFAPGRELHWKEERDVRCFGASVATLHDAMDAFDDPGGRFHLDLEHLIDTPLATVLPFLADRPDDAAYLAALGARTRARLEDLAAHGLTEGTCHGDLHGGNVHVADEVCTHFDFDCGGRGWRAYDVAVFWWSLSLGNKPDSLWEAFLDGYGRARLTPADWSAVPWFVVARCVWLLGLHAGLRPRVGAAYFSGQGYWEHLLNFLRTWETERLADPGVEQPLPSS</sequence>
<protein>
    <submittedName>
        <fullName evidence="3">Phosphotransferase</fullName>
    </submittedName>
</protein>
<dbReference type="Gene3D" id="3.90.1200.10">
    <property type="match status" value="1"/>
</dbReference>
<dbReference type="GO" id="GO:0004413">
    <property type="term" value="F:homoserine kinase activity"/>
    <property type="evidence" value="ECO:0007669"/>
    <property type="project" value="TreeGrafter"/>
</dbReference>
<geneLocation type="plasmid" evidence="3">
    <name>pDson05</name>
</geneLocation>
<comment type="similarity">
    <text evidence="1">Belongs to the pseudomonas-type ThrB family.</text>
</comment>
<dbReference type="KEGG" id="dsc:ABOD76_22270"/>
<organism evidence="3">
    <name type="scientific">Deinococcus sonorensis KR-87</name>
    <dbReference type="NCBI Taxonomy" id="694439"/>
    <lineage>
        <taxon>Bacteria</taxon>
        <taxon>Thermotogati</taxon>
        <taxon>Deinococcota</taxon>
        <taxon>Deinococci</taxon>
        <taxon>Deinococcales</taxon>
        <taxon>Deinococcaceae</taxon>
        <taxon>Deinococcus</taxon>
    </lineage>
</organism>
<dbReference type="SUPFAM" id="SSF56112">
    <property type="entry name" value="Protein kinase-like (PK-like)"/>
    <property type="match status" value="1"/>
</dbReference>